<proteinExistence type="predicted"/>
<organism evidence="1 2">
    <name type="scientific">Pterulicium gracile</name>
    <dbReference type="NCBI Taxonomy" id="1884261"/>
    <lineage>
        <taxon>Eukaryota</taxon>
        <taxon>Fungi</taxon>
        <taxon>Dikarya</taxon>
        <taxon>Basidiomycota</taxon>
        <taxon>Agaricomycotina</taxon>
        <taxon>Agaricomycetes</taxon>
        <taxon>Agaricomycetidae</taxon>
        <taxon>Agaricales</taxon>
        <taxon>Pleurotineae</taxon>
        <taxon>Pterulaceae</taxon>
        <taxon>Pterulicium</taxon>
    </lineage>
</organism>
<evidence type="ECO:0000313" key="1">
    <source>
        <dbReference type="EMBL" id="TFK95495.1"/>
    </source>
</evidence>
<dbReference type="Proteomes" id="UP000305067">
    <property type="component" value="Unassembled WGS sequence"/>
</dbReference>
<reference evidence="1 2" key="1">
    <citation type="journal article" date="2019" name="Nat. Ecol. Evol.">
        <title>Megaphylogeny resolves global patterns of mushroom evolution.</title>
        <authorList>
            <person name="Varga T."/>
            <person name="Krizsan K."/>
            <person name="Foldi C."/>
            <person name="Dima B."/>
            <person name="Sanchez-Garcia M."/>
            <person name="Sanchez-Ramirez S."/>
            <person name="Szollosi G.J."/>
            <person name="Szarkandi J.G."/>
            <person name="Papp V."/>
            <person name="Albert L."/>
            <person name="Andreopoulos W."/>
            <person name="Angelini C."/>
            <person name="Antonin V."/>
            <person name="Barry K.W."/>
            <person name="Bougher N.L."/>
            <person name="Buchanan P."/>
            <person name="Buyck B."/>
            <person name="Bense V."/>
            <person name="Catcheside P."/>
            <person name="Chovatia M."/>
            <person name="Cooper J."/>
            <person name="Damon W."/>
            <person name="Desjardin D."/>
            <person name="Finy P."/>
            <person name="Geml J."/>
            <person name="Haridas S."/>
            <person name="Hughes K."/>
            <person name="Justo A."/>
            <person name="Karasinski D."/>
            <person name="Kautmanova I."/>
            <person name="Kiss B."/>
            <person name="Kocsube S."/>
            <person name="Kotiranta H."/>
            <person name="LaButti K.M."/>
            <person name="Lechner B.E."/>
            <person name="Liimatainen K."/>
            <person name="Lipzen A."/>
            <person name="Lukacs Z."/>
            <person name="Mihaltcheva S."/>
            <person name="Morgado L.N."/>
            <person name="Niskanen T."/>
            <person name="Noordeloos M.E."/>
            <person name="Ohm R.A."/>
            <person name="Ortiz-Santana B."/>
            <person name="Ovrebo C."/>
            <person name="Racz N."/>
            <person name="Riley R."/>
            <person name="Savchenko A."/>
            <person name="Shiryaev A."/>
            <person name="Soop K."/>
            <person name="Spirin V."/>
            <person name="Szebenyi C."/>
            <person name="Tomsovsky M."/>
            <person name="Tulloss R.E."/>
            <person name="Uehling J."/>
            <person name="Grigoriev I.V."/>
            <person name="Vagvolgyi C."/>
            <person name="Papp T."/>
            <person name="Martin F.M."/>
            <person name="Miettinen O."/>
            <person name="Hibbett D.S."/>
            <person name="Nagy L.G."/>
        </authorList>
    </citation>
    <scope>NUCLEOTIDE SEQUENCE [LARGE SCALE GENOMIC DNA]</scope>
    <source>
        <strain evidence="1 2">CBS 309.79</strain>
    </source>
</reference>
<name>A0A5C3Q050_9AGAR</name>
<accession>A0A5C3Q050</accession>
<dbReference type="EMBL" id="ML178882">
    <property type="protein sequence ID" value="TFK95495.1"/>
    <property type="molecule type" value="Genomic_DNA"/>
</dbReference>
<evidence type="ECO:0000313" key="2">
    <source>
        <dbReference type="Proteomes" id="UP000305067"/>
    </source>
</evidence>
<keyword evidence="2" id="KW-1185">Reference proteome</keyword>
<protein>
    <submittedName>
        <fullName evidence="1">Uncharacterized protein</fullName>
    </submittedName>
</protein>
<dbReference type="AlphaFoldDB" id="A0A5C3Q050"/>
<gene>
    <name evidence="1" type="ORF">BDV98DRAFT_377936</name>
</gene>
<sequence length="90" mass="10110">MGIREVMIMKRWRDRCLDLYMIRTPLSSSVSSCLSSGRAHLWVIISLRNHWRGAGWRDNACLLIPWAQATMVALGGAAAPHFLDVEALAM</sequence>